<gene>
    <name evidence="2" type="ORF">AYBTSS11_LOCUS14780</name>
</gene>
<dbReference type="AlphaFoldDB" id="A0AA86VYG3"/>
<reference evidence="2" key="1">
    <citation type="submission" date="2023-10" db="EMBL/GenBank/DDBJ databases">
        <authorList>
            <person name="Domelevo Entfellner J.-B."/>
        </authorList>
    </citation>
    <scope>NUCLEOTIDE SEQUENCE</scope>
</reference>
<evidence type="ECO:0000256" key="1">
    <source>
        <dbReference type="SAM" id="MobiDB-lite"/>
    </source>
</evidence>
<name>A0AA86VYG3_9FABA</name>
<evidence type="ECO:0000313" key="2">
    <source>
        <dbReference type="EMBL" id="CAJ1951453.1"/>
    </source>
</evidence>
<accession>A0AA86VYG3</accession>
<proteinExistence type="predicted"/>
<feature type="compositionally biased region" description="Basic and acidic residues" evidence="1">
    <location>
        <begin position="33"/>
        <end position="45"/>
    </location>
</feature>
<dbReference type="Gramene" id="rna-AYBTSS11_LOCUS14780">
    <property type="protein sequence ID" value="CAJ1951453.1"/>
    <property type="gene ID" value="gene-AYBTSS11_LOCUS14780"/>
</dbReference>
<sequence length="55" mass="6391">MQRNAEKETYKESRGRMKKRRDISRSGRGRCLLFHEPDSSGEHKTLPSSLPDDDT</sequence>
<protein>
    <submittedName>
        <fullName evidence="2">Uncharacterized protein</fullName>
    </submittedName>
</protein>
<organism evidence="2 3">
    <name type="scientific">Sphenostylis stenocarpa</name>
    <dbReference type="NCBI Taxonomy" id="92480"/>
    <lineage>
        <taxon>Eukaryota</taxon>
        <taxon>Viridiplantae</taxon>
        <taxon>Streptophyta</taxon>
        <taxon>Embryophyta</taxon>
        <taxon>Tracheophyta</taxon>
        <taxon>Spermatophyta</taxon>
        <taxon>Magnoliopsida</taxon>
        <taxon>eudicotyledons</taxon>
        <taxon>Gunneridae</taxon>
        <taxon>Pentapetalae</taxon>
        <taxon>rosids</taxon>
        <taxon>fabids</taxon>
        <taxon>Fabales</taxon>
        <taxon>Fabaceae</taxon>
        <taxon>Papilionoideae</taxon>
        <taxon>50 kb inversion clade</taxon>
        <taxon>NPAAA clade</taxon>
        <taxon>indigoferoid/millettioid clade</taxon>
        <taxon>Phaseoleae</taxon>
        <taxon>Sphenostylis</taxon>
    </lineage>
</organism>
<feature type="region of interest" description="Disordered" evidence="1">
    <location>
        <begin position="1"/>
        <end position="55"/>
    </location>
</feature>
<dbReference type="Proteomes" id="UP001189624">
    <property type="component" value="Chromosome 4"/>
</dbReference>
<keyword evidence="3" id="KW-1185">Reference proteome</keyword>
<evidence type="ECO:0000313" key="3">
    <source>
        <dbReference type="Proteomes" id="UP001189624"/>
    </source>
</evidence>
<dbReference type="EMBL" id="OY731401">
    <property type="protein sequence ID" value="CAJ1951453.1"/>
    <property type="molecule type" value="Genomic_DNA"/>
</dbReference>
<feature type="compositionally biased region" description="Basic and acidic residues" evidence="1">
    <location>
        <begin position="1"/>
        <end position="15"/>
    </location>
</feature>